<evidence type="ECO:0000313" key="3">
    <source>
        <dbReference type="Proteomes" id="UP001642360"/>
    </source>
</evidence>
<feature type="compositionally biased region" description="Basic and acidic residues" evidence="1">
    <location>
        <begin position="169"/>
        <end position="191"/>
    </location>
</feature>
<feature type="region of interest" description="Disordered" evidence="1">
    <location>
        <begin position="169"/>
        <end position="245"/>
    </location>
</feature>
<organism evidence="2 3">
    <name type="scientific">Ilex paraguariensis</name>
    <name type="common">yerba mate</name>
    <dbReference type="NCBI Taxonomy" id="185542"/>
    <lineage>
        <taxon>Eukaryota</taxon>
        <taxon>Viridiplantae</taxon>
        <taxon>Streptophyta</taxon>
        <taxon>Embryophyta</taxon>
        <taxon>Tracheophyta</taxon>
        <taxon>Spermatophyta</taxon>
        <taxon>Magnoliopsida</taxon>
        <taxon>eudicotyledons</taxon>
        <taxon>Gunneridae</taxon>
        <taxon>Pentapetalae</taxon>
        <taxon>asterids</taxon>
        <taxon>campanulids</taxon>
        <taxon>Aquifoliales</taxon>
        <taxon>Aquifoliaceae</taxon>
        <taxon>Ilex</taxon>
    </lineage>
</organism>
<comment type="caution">
    <text evidence="2">The sequence shown here is derived from an EMBL/GenBank/DDBJ whole genome shotgun (WGS) entry which is preliminary data.</text>
</comment>
<feature type="compositionally biased region" description="Polar residues" evidence="1">
    <location>
        <begin position="195"/>
        <end position="213"/>
    </location>
</feature>
<keyword evidence="3" id="KW-1185">Reference proteome</keyword>
<feature type="compositionally biased region" description="Basic and acidic residues" evidence="1">
    <location>
        <begin position="214"/>
        <end position="223"/>
    </location>
</feature>
<sequence length="245" mass="26980">QRKGVNPIAGVDAVLQMNQSEPNVVQDLTKQQVHQGEELRSVADVGVVIQKDQNTTAQEQNLFQAHGEHELQDLDNLNATKTVSNEISSPSDLMQNISQVQTSYGMQDKINHSKVISPTVNEICSMSEVQICNEKHSSPLLCQLNRQSSTSLLDSSFLIDRNYEKRNADGLSMDDERGLLRNPDPPDRGFDSENDIPNSADSLEIFSPSSQVEFRSDGIHSEDANPPGVVTRSKSRGLAFTSSSQ</sequence>
<dbReference type="AlphaFoldDB" id="A0ABC8UUY8"/>
<reference evidence="2 3" key="1">
    <citation type="submission" date="2024-02" db="EMBL/GenBank/DDBJ databases">
        <authorList>
            <person name="Vignale AGUSTIN F."/>
            <person name="Sosa J E."/>
            <person name="Modenutti C."/>
        </authorList>
    </citation>
    <scope>NUCLEOTIDE SEQUENCE [LARGE SCALE GENOMIC DNA]</scope>
</reference>
<gene>
    <name evidence="2" type="ORF">ILEXP_LOCUS55239</name>
</gene>
<dbReference type="Proteomes" id="UP001642360">
    <property type="component" value="Unassembled WGS sequence"/>
</dbReference>
<proteinExistence type="predicted"/>
<feature type="non-terminal residue" evidence="2">
    <location>
        <position position="1"/>
    </location>
</feature>
<evidence type="ECO:0000256" key="1">
    <source>
        <dbReference type="SAM" id="MobiDB-lite"/>
    </source>
</evidence>
<name>A0ABC8UUY8_9AQUA</name>
<evidence type="ECO:0000313" key="2">
    <source>
        <dbReference type="EMBL" id="CAK9184891.1"/>
    </source>
</evidence>
<protein>
    <submittedName>
        <fullName evidence="2">Uncharacterized protein</fullName>
    </submittedName>
</protein>
<accession>A0ABC8UUY8</accession>
<dbReference type="EMBL" id="CAUOFW020009126">
    <property type="protein sequence ID" value="CAK9184891.1"/>
    <property type="molecule type" value="Genomic_DNA"/>
</dbReference>